<keyword evidence="3" id="KW-1185">Reference proteome</keyword>
<evidence type="ECO:0000256" key="1">
    <source>
        <dbReference type="SAM" id="MobiDB-lite"/>
    </source>
</evidence>
<organism evidence="2 3">
    <name type="scientific">Discina gigas</name>
    <dbReference type="NCBI Taxonomy" id="1032678"/>
    <lineage>
        <taxon>Eukaryota</taxon>
        <taxon>Fungi</taxon>
        <taxon>Dikarya</taxon>
        <taxon>Ascomycota</taxon>
        <taxon>Pezizomycotina</taxon>
        <taxon>Pezizomycetes</taxon>
        <taxon>Pezizales</taxon>
        <taxon>Discinaceae</taxon>
        <taxon>Discina</taxon>
    </lineage>
</organism>
<dbReference type="EMBL" id="JBBBZM010000165">
    <property type="protein sequence ID" value="KAL0632491.1"/>
    <property type="molecule type" value="Genomic_DNA"/>
</dbReference>
<accession>A0ABR3G9G2</accession>
<evidence type="ECO:0000313" key="2">
    <source>
        <dbReference type="EMBL" id="KAL0632491.1"/>
    </source>
</evidence>
<name>A0ABR3G9G2_9PEZI</name>
<reference evidence="2 3" key="1">
    <citation type="submission" date="2024-02" db="EMBL/GenBank/DDBJ databases">
        <title>Discinaceae phylogenomics.</title>
        <authorList>
            <person name="Dirks A.C."/>
            <person name="James T.Y."/>
        </authorList>
    </citation>
    <scope>NUCLEOTIDE SEQUENCE [LARGE SCALE GENOMIC DNA]</scope>
    <source>
        <strain evidence="2 3">ACD0624</strain>
    </source>
</reference>
<sequence length="73" mass="8323">MTQIDPESPYYRNWMPNNHTNAQASDSDCESELNSPEIQYQSDIIAFEEDLDTPSPMSNIPAIAIVQKSFRTE</sequence>
<feature type="compositionally biased region" description="Polar residues" evidence="1">
    <location>
        <begin position="15"/>
        <end position="34"/>
    </location>
</feature>
<gene>
    <name evidence="2" type="ORF">Q9L58_008597</name>
</gene>
<feature type="non-terminal residue" evidence="2">
    <location>
        <position position="73"/>
    </location>
</feature>
<proteinExistence type="predicted"/>
<feature type="region of interest" description="Disordered" evidence="1">
    <location>
        <begin position="1"/>
        <end position="34"/>
    </location>
</feature>
<protein>
    <submittedName>
        <fullName evidence="2">Uncharacterized protein</fullName>
    </submittedName>
</protein>
<dbReference type="Proteomes" id="UP001447188">
    <property type="component" value="Unassembled WGS sequence"/>
</dbReference>
<comment type="caution">
    <text evidence="2">The sequence shown here is derived from an EMBL/GenBank/DDBJ whole genome shotgun (WGS) entry which is preliminary data.</text>
</comment>
<evidence type="ECO:0000313" key="3">
    <source>
        <dbReference type="Proteomes" id="UP001447188"/>
    </source>
</evidence>